<dbReference type="SMART" id="SM00530">
    <property type="entry name" value="HTH_XRE"/>
    <property type="match status" value="1"/>
</dbReference>
<feature type="domain" description="HTH cro/C1-type" evidence="1">
    <location>
        <begin position="5"/>
        <end position="61"/>
    </location>
</feature>
<protein>
    <submittedName>
        <fullName evidence="2">Helix-turn-helix domain-containing protein</fullName>
    </submittedName>
</protein>
<dbReference type="Gene3D" id="1.10.260.40">
    <property type="entry name" value="lambda repressor-like DNA-binding domains"/>
    <property type="match status" value="1"/>
</dbReference>
<reference evidence="2 3" key="1">
    <citation type="submission" date="2019-12" db="EMBL/GenBank/DDBJ databases">
        <title>Genomic-based taxomic classification of the family Erythrobacteraceae.</title>
        <authorList>
            <person name="Xu L."/>
        </authorList>
    </citation>
    <scope>NUCLEOTIDE SEQUENCE [LARGE SCALE GENOMIC DNA]</scope>
    <source>
        <strain evidence="2 3">MCCC 1K01500</strain>
    </source>
</reference>
<dbReference type="InterPro" id="IPR010982">
    <property type="entry name" value="Lambda_DNA-bd_dom_sf"/>
</dbReference>
<dbReference type="InterPro" id="IPR001387">
    <property type="entry name" value="Cro/C1-type_HTH"/>
</dbReference>
<comment type="caution">
    <text evidence="2">The sequence shown here is derived from an EMBL/GenBank/DDBJ whole genome shotgun (WGS) entry which is preliminary data.</text>
</comment>
<dbReference type="CDD" id="cd00093">
    <property type="entry name" value="HTH_XRE"/>
    <property type="match status" value="1"/>
</dbReference>
<dbReference type="RefSeq" id="WP_328598150.1">
    <property type="nucleotide sequence ID" value="NZ_WTYM01000035.1"/>
</dbReference>
<gene>
    <name evidence="2" type="ORF">GRI89_08070</name>
</gene>
<keyword evidence="3" id="KW-1185">Reference proteome</keyword>
<dbReference type="PROSITE" id="PS50943">
    <property type="entry name" value="HTH_CROC1"/>
    <property type="match status" value="1"/>
</dbReference>
<dbReference type="Proteomes" id="UP000433652">
    <property type="component" value="Unassembled WGS sequence"/>
</dbReference>
<name>A0A6I4SXB3_9SPHN</name>
<accession>A0A6I4SXB3</accession>
<evidence type="ECO:0000313" key="3">
    <source>
        <dbReference type="Proteomes" id="UP000433652"/>
    </source>
</evidence>
<dbReference type="GO" id="GO:0003677">
    <property type="term" value="F:DNA binding"/>
    <property type="evidence" value="ECO:0007669"/>
    <property type="project" value="InterPro"/>
</dbReference>
<evidence type="ECO:0000259" key="1">
    <source>
        <dbReference type="PROSITE" id="PS50943"/>
    </source>
</evidence>
<dbReference type="Pfam" id="PF01381">
    <property type="entry name" value="HTH_3"/>
    <property type="match status" value="1"/>
</dbReference>
<dbReference type="SUPFAM" id="SSF47413">
    <property type="entry name" value="lambda repressor-like DNA-binding domains"/>
    <property type="match status" value="1"/>
</dbReference>
<evidence type="ECO:0000313" key="2">
    <source>
        <dbReference type="EMBL" id="MXO59496.1"/>
    </source>
</evidence>
<dbReference type="AlphaFoldDB" id="A0A6I4SXB3"/>
<organism evidence="2 3">
    <name type="scientific">Croceibacterium salegens</name>
    <dbReference type="NCBI Taxonomy" id="1737568"/>
    <lineage>
        <taxon>Bacteria</taxon>
        <taxon>Pseudomonadati</taxon>
        <taxon>Pseudomonadota</taxon>
        <taxon>Alphaproteobacteria</taxon>
        <taxon>Sphingomonadales</taxon>
        <taxon>Erythrobacteraceae</taxon>
        <taxon>Croceibacterium</taxon>
    </lineage>
</organism>
<sequence length="190" mass="20721">MINRIRDVRKQKGMTLAEVAEACDPPTTPQTIGRLETGMRNLSLDWMNRIAAALGVEPEMILKGEEAETPQVVARLTDAGAEALSAPRDAILPTELDSGAPLLCLAIESSQGEYRIGDQLWLRQLPPEDAPKMINRDVLVPRPGGRFAFGRLIDRQGTLVGLLPPGAGQRQVVIDKPAWLAVAEMLVRKL</sequence>
<dbReference type="EMBL" id="WTYM01000035">
    <property type="protein sequence ID" value="MXO59496.1"/>
    <property type="molecule type" value="Genomic_DNA"/>
</dbReference>
<proteinExistence type="predicted"/>